<dbReference type="EMBL" id="RZGZ01000006">
    <property type="protein sequence ID" value="RUQ97163.1"/>
    <property type="molecule type" value="Genomic_DNA"/>
</dbReference>
<dbReference type="InterPro" id="IPR011527">
    <property type="entry name" value="ABC1_TM_dom"/>
</dbReference>
<dbReference type="InterPro" id="IPR027417">
    <property type="entry name" value="P-loop_NTPase"/>
</dbReference>
<name>A0A3S0XJT0_9MICO</name>
<evidence type="ECO:0000256" key="2">
    <source>
        <dbReference type="ARBA" id="ARBA00022692"/>
    </source>
</evidence>
<dbReference type="AlphaFoldDB" id="A0A3S0XJT0"/>
<feature type="transmembrane region" description="Helical" evidence="8">
    <location>
        <begin position="276"/>
        <end position="300"/>
    </location>
</feature>
<dbReference type="InterPro" id="IPR014223">
    <property type="entry name" value="ABC_CydC/D"/>
</dbReference>
<evidence type="ECO:0000313" key="11">
    <source>
        <dbReference type="EMBL" id="RUQ97163.1"/>
    </source>
</evidence>
<evidence type="ECO:0000256" key="1">
    <source>
        <dbReference type="ARBA" id="ARBA00004651"/>
    </source>
</evidence>
<dbReference type="RefSeq" id="WP_127051483.1">
    <property type="nucleotide sequence ID" value="NZ_RZGZ01000006.1"/>
</dbReference>
<evidence type="ECO:0000256" key="4">
    <source>
        <dbReference type="ARBA" id="ARBA00022840"/>
    </source>
</evidence>
<reference evidence="11 12" key="1">
    <citation type="submission" date="2018-12" db="EMBL/GenBank/DDBJ databases">
        <authorList>
            <person name="Li F."/>
        </authorList>
    </citation>
    <scope>NUCLEOTIDE SEQUENCE [LARGE SCALE GENOMIC DNA]</scope>
    <source>
        <strain evidence="11 12">EGI 6500705</strain>
    </source>
</reference>
<dbReference type="Pfam" id="PF00664">
    <property type="entry name" value="ABC_membrane"/>
    <property type="match status" value="1"/>
</dbReference>
<keyword evidence="2 8" id="KW-0812">Transmembrane</keyword>
<dbReference type="PROSITE" id="PS50893">
    <property type="entry name" value="ABC_TRANSPORTER_2"/>
    <property type="match status" value="1"/>
</dbReference>
<sequence>MSRHPERDAVLRLASPRPTRAAPGLLSGLAAAACTVALLACSAWLIVRASEQPPVLFLGMAVVGVRAFALGRAFFRYLERIFSHDAAFRSLETVRVHVFERLVPLAPAGLSRTSRGSVLSTMVSDIDDLQDHPLRVVQPLVTSLGVAVLSVVLVATISPGAAVTLALCLVGFVVVSAAVSSLVAASAERAIAPLRAGLVGAIVEHMRSLDVLIAYGTADRSLERLRGADRVLTRAVLRRAAGAAVATAGLSLFGGAAVALAIVVSTGDVSTGSLDGPGFAVVALVPLAVFEIMAAVPLALGAMRQVNAAADRVAEAAPAELPPHLPTDAGSRVPPGRSASPALELRGVAASWSDGRPGIRSVDLVVREGERVWIDGESGSGKTSLADVLVRFLDHSGEYRVRGVDARSLHPDTVRDVVGLVEQVPFLFDESIRQNLLFARPDATDDDLVSVLERVGLGEWFAERGGLDARVGERGGLVSGGQAGRIALARALLRDFPVVVLDEPTASVESDLADRLLRDLLAASDDRTVVIISHADVPPGVDVRRATMRDGALSLGPAGASA</sequence>
<comment type="caution">
    <text evidence="11">The sequence shown here is derived from an EMBL/GenBank/DDBJ whole genome shotgun (WGS) entry which is preliminary data.</text>
</comment>
<feature type="transmembrane region" description="Helical" evidence="8">
    <location>
        <begin position="21"/>
        <end position="47"/>
    </location>
</feature>
<keyword evidence="12" id="KW-1185">Reference proteome</keyword>
<dbReference type="InterPro" id="IPR003593">
    <property type="entry name" value="AAA+_ATPase"/>
</dbReference>
<keyword evidence="4" id="KW-0067">ATP-binding</keyword>
<keyword evidence="3" id="KW-0547">Nucleotide-binding</keyword>
<dbReference type="SUPFAM" id="SSF90123">
    <property type="entry name" value="ABC transporter transmembrane region"/>
    <property type="match status" value="1"/>
</dbReference>
<dbReference type="Proteomes" id="UP000274909">
    <property type="component" value="Unassembled WGS sequence"/>
</dbReference>
<gene>
    <name evidence="11" type="primary">cydC</name>
    <name evidence="11" type="ORF">ELQ94_16570</name>
</gene>
<evidence type="ECO:0000256" key="3">
    <source>
        <dbReference type="ARBA" id="ARBA00022741"/>
    </source>
</evidence>
<feature type="transmembrane region" description="Helical" evidence="8">
    <location>
        <begin position="163"/>
        <end position="185"/>
    </location>
</feature>
<evidence type="ECO:0000256" key="6">
    <source>
        <dbReference type="ARBA" id="ARBA00023136"/>
    </source>
</evidence>
<dbReference type="PROSITE" id="PS50929">
    <property type="entry name" value="ABC_TM1F"/>
    <property type="match status" value="1"/>
</dbReference>
<feature type="domain" description="ABC transmembrane type-1" evidence="10">
    <location>
        <begin position="24"/>
        <end position="305"/>
    </location>
</feature>
<dbReference type="SUPFAM" id="SSF52540">
    <property type="entry name" value="P-loop containing nucleoside triphosphate hydrolases"/>
    <property type="match status" value="1"/>
</dbReference>
<dbReference type="OrthoDB" id="3237158at2"/>
<keyword evidence="6 8" id="KW-0472">Membrane</keyword>
<dbReference type="GO" id="GO:0045454">
    <property type="term" value="P:cell redox homeostasis"/>
    <property type="evidence" value="ECO:0007669"/>
    <property type="project" value="InterPro"/>
</dbReference>
<keyword evidence="5 8" id="KW-1133">Transmembrane helix</keyword>
<dbReference type="GO" id="GO:0140359">
    <property type="term" value="F:ABC-type transporter activity"/>
    <property type="evidence" value="ECO:0007669"/>
    <property type="project" value="InterPro"/>
</dbReference>
<dbReference type="InterPro" id="IPR039421">
    <property type="entry name" value="Type_1_exporter"/>
</dbReference>
<dbReference type="PANTHER" id="PTHR24221">
    <property type="entry name" value="ATP-BINDING CASSETTE SUB-FAMILY B"/>
    <property type="match status" value="1"/>
</dbReference>
<feature type="transmembrane region" description="Helical" evidence="8">
    <location>
        <begin position="53"/>
        <end position="75"/>
    </location>
</feature>
<dbReference type="Gene3D" id="1.20.1560.10">
    <property type="entry name" value="ABC transporter type 1, transmembrane domain"/>
    <property type="match status" value="1"/>
</dbReference>
<dbReference type="InterPro" id="IPR003439">
    <property type="entry name" value="ABC_transporter-like_ATP-bd"/>
</dbReference>
<evidence type="ECO:0000256" key="7">
    <source>
        <dbReference type="SAM" id="MobiDB-lite"/>
    </source>
</evidence>
<evidence type="ECO:0000259" key="9">
    <source>
        <dbReference type="PROSITE" id="PS50893"/>
    </source>
</evidence>
<comment type="subcellular location">
    <subcellularLocation>
        <location evidence="1">Cell membrane</location>
        <topology evidence="1">Multi-pass membrane protein</topology>
    </subcellularLocation>
</comment>
<evidence type="ECO:0000313" key="12">
    <source>
        <dbReference type="Proteomes" id="UP000274909"/>
    </source>
</evidence>
<proteinExistence type="predicted"/>
<feature type="transmembrane region" description="Helical" evidence="8">
    <location>
        <begin position="136"/>
        <end position="157"/>
    </location>
</feature>
<dbReference type="GO" id="GO:0005524">
    <property type="term" value="F:ATP binding"/>
    <property type="evidence" value="ECO:0007669"/>
    <property type="project" value="UniProtKB-KW"/>
</dbReference>
<dbReference type="Pfam" id="PF00005">
    <property type="entry name" value="ABC_tran"/>
    <property type="match status" value="1"/>
</dbReference>
<dbReference type="PROSITE" id="PS51257">
    <property type="entry name" value="PROKAR_LIPOPROTEIN"/>
    <property type="match status" value="1"/>
</dbReference>
<dbReference type="GO" id="GO:0005886">
    <property type="term" value="C:plasma membrane"/>
    <property type="evidence" value="ECO:0007669"/>
    <property type="project" value="UniProtKB-SubCell"/>
</dbReference>
<feature type="transmembrane region" description="Helical" evidence="8">
    <location>
        <begin position="240"/>
        <end position="264"/>
    </location>
</feature>
<feature type="region of interest" description="Disordered" evidence="7">
    <location>
        <begin position="319"/>
        <end position="339"/>
    </location>
</feature>
<evidence type="ECO:0000256" key="5">
    <source>
        <dbReference type="ARBA" id="ARBA00022989"/>
    </source>
</evidence>
<evidence type="ECO:0000256" key="8">
    <source>
        <dbReference type="SAM" id="Phobius"/>
    </source>
</evidence>
<dbReference type="SMART" id="SM00382">
    <property type="entry name" value="AAA"/>
    <property type="match status" value="1"/>
</dbReference>
<feature type="domain" description="ABC transporter" evidence="9">
    <location>
        <begin position="343"/>
        <end position="562"/>
    </location>
</feature>
<dbReference type="Gene3D" id="3.40.50.300">
    <property type="entry name" value="P-loop containing nucleotide triphosphate hydrolases"/>
    <property type="match status" value="1"/>
</dbReference>
<dbReference type="GO" id="GO:0016887">
    <property type="term" value="F:ATP hydrolysis activity"/>
    <property type="evidence" value="ECO:0007669"/>
    <property type="project" value="InterPro"/>
</dbReference>
<accession>A0A3S0XJT0</accession>
<dbReference type="NCBIfam" id="TIGR02868">
    <property type="entry name" value="CydC"/>
    <property type="match status" value="1"/>
</dbReference>
<dbReference type="InterPro" id="IPR036640">
    <property type="entry name" value="ABC1_TM_sf"/>
</dbReference>
<protein>
    <submittedName>
        <fullName evidence="11">Thiol reductant ABC exporter subunit CydC</fullName>
    </submittedName>
</protein>
<dbReference type="GO" id="GO:0034040">
    <property type="term" value="F:ATPase-coupled lipid transmembrane transporter activity"/>
    <property type="evidence" value="ECO:0007669"/>
    <property type="project" value="TreeGrafter"/>
</dbReference>
<dbReference type="GO" id="GO:0034775">
    <property type="term" value="P:glutathione transmembrane transport"/>
    <property type="evidence" value="ECO:0007669"/>
    <property type="project" value="InterPro"/>
</dbReference>
<dbReference type="PANTHER" id="PTHR24221:SF654">
    <property type="entry name" value="ATP-BINDING CASSETTE SUB-FAMILY B MEMBER 6"/>
    <property type="match status" value="1"/>
</dbReference>
<evidence type="ECO:0000259" key="10">
    <source>
        <dbReference type="PROSITE" id="PS50929"/>
    </source>
</evidence>
<organism evidence="11 12">
    <name type="scientific">Labedella endophytica</name>
    <dbReference type="NCBI Taxonomy" id="1523160"/>
    <lineage>
        <taxon>Bacteria</taxon>
        <taxon>Bacillati</taxon>
        <taxon>Actinomycetota</taxon>
        <taxon>Actinomycetes</taxon>
        <taxon>Micrococcales</taxon>
        <taxon>Microbacteriaceae</taxon>
        <taxon>Labedella</taxon>
    </lineage>
</organism>